<dbReference type="OrthoDB" id="15001at2759"/>
<evidence type="ECO:0000256" key="1">
    <source>
        <dbReference type="ARBA" id="ARBA00023186"/>
    </source>
</evidence>
<evidence type="ECO:0000313" key="4">
    <source>
        <dbReference type="Proteomes" id="UP000751190"/>
    </source>
</evidence>
<evidence type="ECO:0000313" key="3">
    <source>
        <dbReference type="EMBL" id="KAG8468721.1"/>
    </source>
</evidence>
<dbReference type="GO" id="GO:0043248">
    <property type="term" value="P:proteasome assembly"/>
    <property type="evidence" value="ECO:0007669"/>
    <property type="project" value="InterPro"/>
</dbReference>
<accession>A0A8J5XTN1</accession>
<keyword evidence="4" id="KW-1185">Reference proteome</keyword>
<gene>
    <name evidence="3" type="ORF">KFE25_013804</name>
</gene>
<organism evidence="3 4">
    <name type="scientific">Diacronema lutheri</name>
    <name type="common">Unicellular marine alga</name>
    <name type="synonym">Monochrysis lutheri</name>
    <dbReference type="NCBI Taxonomy" id="2081491"/>
    <lineage>
        <taxon>Eukaryota</taxon>
        <taxon>Haptista</taxon>
        <taxon>Haptophyta</taxon>
        <taxon>Pavlovophyceae</taxon>
        <taxon>Pavlovales</taxon>
        <taxon>Pavlovaceae</taxon>
        <taxon>Diacronema</taxon>
    </lineage>
</organism>
<dbReference type="AlphaFoldDB" id="A0A8J5XTN1"/>
<dbReference type="GO" id="GO:0005737">
    <property type="term" value="C:cytoplasm"/>
    <property type="evidence" value="ECO:0007669"/>
    <property type="project" value="TreeGrafter"/>
</dbReference>
<comment type="caution">
    <text evidence="3">The sequence shown here is derived from an EMBL/GenBank/DDBJ whole genome shotgun (WGS) entry which is preliminary data.</text>
</comment>
<dbReference type="Pfam" id="PF05348">
    <property type="entry name" value="UMP1"/>
    <property type="match status" value="1"/>
</dbReference>
<dbReference type="InterPro" id="IPR008012">
    <property type="entry name" value="Ump1"/>
</dbReference>
<dbReference type="PANTHER" id="PTHR12828:SF3">
    <property type="entry name" value="PROTEASOME MATURATION PROTEIN"/>
    <property type="match status" value="1"/>
</dbReference>
<dbReference type="EMBL" id="JAGTXO010000004">
    <property type="protein sequence ID" value="KAG8468721.1"/>
    <property type="molecule type" value="Genomic_DNA"/>
</dbReference>
<dbReference type="GO" id="GO:0005634">
    <property type="term" value="C:nucleus"/>
    <property type="evidence" value="ECO:0007669"/>
    <property type="project" value="TreeGrafter"/>
</dbReference>
<dbReference type="Proteomes" id="UP000751190">
    <property type="component" value="Unassembled WGS sequence"/>
</dbReference>
<reference evidence="3" key="1">
    <citation type="submission" date="2021-05" db="EMBL/GenBank/DDBJ databases">
        <title>The genome of the haptophyte Pavlova lutheri (Diacronema luteri, Pavlovales) - a model for lipid biosynthesis in eukaryotic algae.</title>
        <authorList>
            <person name="Hulatt C.J."/>
            <person name="Posewitz M.C."/>
        </authorList>
    </citation>
    <scope>NUCLEOTIDE SEQUENCE</scope>
    <source>
        <strain evidence="3">NIVA-4/92</strain>
    </source>
</reference>
<comment type="similarity">
    <text evidence="2">Belongs to the POMP/UMP1 family.</text>
</comment>
<dbReference type="PANTHER" id="PTHR12828">
    <property type="entry name" value="PROTEASOME MATURATION PROTEIN UMP1"/>
    <property type="match status" value="1"/>
</dbReference>
<evidence type="ECO:0000256" key="2">
    <source>
        <dbReference type="ARBA" id="ARBA00043974"/>
    </source>
</evidence>
<proteinExistence type="inferred from homology"/>
<name>A0A8J5XTN1_DIALT</name>
<evidence type="ECO:0008006" key="5">
    <source>
        <dbReference type="Google" id="ProtNLM"/>
    </source>
</evidence>
<keyword evidence="1" id="KW-0143">Chaperone</keyword>
<protein>
    <recommendedName>
        <fullName evidence="5">Proteasome maturation factor UMP1</fullName>
    </recommendedName>
</protein>
<sequence length="151" mass="16519">MQTSATSAAHSAAQMRASVSALKDGPGHPVEAIERSWRQRELDSKLNMLGSVYGAHVPMRKRMDMRIVSAVQRLPGLPSSNLGLEILLNKHEDLEFDDFLADPAFAADQIDVHMAMEKRLGLDRPLGKPIRAVQLSTDGSLRAHRAAVLDA</sequence>
<dbReference type="OMA" id="HMAMEKR"/>